<dbReference type="PANTHER" id="PTHR12308">
    <property type="entry name" value="ANOCTAMIN"/>
    <property type="match status" value="1"/>
</dbReference>
<feature type="transmembrane region" description="Helical" evidence="5">
    <location>
        <begin position="223"/>
        <end position="248"/>
    </location>
</feature>
<dbReference type="GO" id="GO:0005254">
    <property type="term" value="F:chloride channel activity"/>
    <property type="evidence" value="ECO:0007669"/>
    <property type="project" value="TreeGrafter"/>
</dbReference>
<comment type="caution">
    <text evidence="7">The sequence shown here is derived from an EMBL/GenBank/DDBJ whole genome shotgun (WGS) entry which is preliminary data.</text>
</comment>
<keyword evidence="8" id="KW-1185">Reference proteome</keyword>
<protein>
    <submittedName>
        <fullName evidence="7">Ano10 protein</fullName>
    </submittedName>
</protein>
<evidence type="ECO:0000256" key="3">
    <source>
        <dbReference type="ARBA" id="ARBA00022989"/>
    </source>
</evidence>
<organism evidence="7 8">
    <name type="scientific">Symbiodinium natans</name>
    <dbReference type="NCBI Taxonomy" id="878477"/>
    <lineage>
        <taxon>Eukaryota</taxon>
        <taxon>Sar</taxon>
        <taxon>Alveolata</taxon>
        <taxon>Dinophyceae</taxon>
        <taxon>Suessiales</taxon>
        <taxon>Symbiodiniaceae</taxon>
        <taxon>Symbiodinium</taxon>
    </lineage>
</organism>
<evidence type="ECO:0000256" key="2">
    <source>
        <dbReference type="ARBA" id="ARBA00022692"/>
    </source>
</evidence>
<keyword evidence="3 5" id="KW-1133">Transmembrane helix</keyword>
<sequence length="680" mass="77204">MAKPTKAWQAAFTLGGPMPPQVKEGISKQDFIKAAQEQIQELLSDNGCNVAEFPSVDGDEHFVAISIEDPKALRALAAKHEVRARVKPEAYKTALVKVPTDRKVINGEDFDFTRLNFEERYLDGLPIDNFGGAFVHYSEDKHAKLEELSEPDKLRVTRRTITQVINMAALEEAEVVTKFFAAHDYKKVQELYARGWSNPLKIQWPSPTMPDFLSRYFGVQVAYFFHFYSTFVRWLLIPAVFGIIVTLLRTSTLLSLEKVHIVNSVFGVGLCLWTTWFLASYKQDMDFKTLRWGMMGANIDVAPVRKSFRDELRGTFKETMRLLFHWLLCALFISETVGVVWFLTSSRSDALASPDGTTLGMPNSYYVLAAKYLITLNIKVVNFAWMAISPMLTERENWRTELDVKSAMTLKLFVVNFVIFYYPFFYTLLIMPTVEGCPEVKGLTEHPLQGCLRMVRADLAVFIVTQVISMVVEVGISIAVMYFRIKREISRKKGGESDGLSYLEVQAFGAPYTVTDEVRDYQDVVFNFGFIAMFGVTSPYICILCFLAAFPLKRLIGYKHCYIHQRVIPRVQEGIGAWSSILNVVAYIGVTVTCYIVVFIYNVGGSSNFRMLLIFVLAERALMLFKFAVESFLSAKSVAHLRIEEYNDDVLDMVLSKDQVVEVPKGRRERYHGGGIDTAP</sequence>
<dbReference type="GO" id="GO:0016020">
    <property type="term" value="C:membrane"/>
    <property type="evidence" value="ECO:0007669"/>
    <property type="project" value="UniProtKB-SubCell"/>
</dbReference>
<dbReference type="EMBL" id="CAJNDS010000042">
    <property type="protein sequence ID" value="CAE6931165.1"/>
    <property type="molecule type" value="Genomic_DNA"/>
</dbReference>
<keyword evidence="2 5" id="KW-0812">Transmembrane</keyword>
<evidence type="ECO:0000313" key="7">
    <source>
        <dbReference type="EMBL" id="CAE6931165.1"/>
    </source>
</evidence>
<dbReference type="Proteomes" id="UP000604046">
    <property type="component" value="Unassembled WGS sequence"/>
</dbReference>
<proteinExistence type="predicted"/>
<dbReference type="OrthoDB" id="296386at2759"/>
<feature type="transmembrane region" description="Helical" evidence="5">
    <location>
        <begin position="409"/>
        <end position="431"/>
    </location>
</feature>
<name>A0A812GT90_9DINO</name>
<feature type="transmembrane region" description="Helical" evidence="5">
    <location>
        <begin position="260"/>
        <end position="281"/>
    </location>
</feature>
<feature type="transmembrane region" description="Helical" evidence="5">
    <location>
        <begin position="584"/>
        <end position="604"/>
    </location>
</feature>
<evidence type="ECO:0000256" key="4">
    <source>
        <dbReference type="ARBA" id="ARBA00023136"/>
    </source>
</evidence>
<feature type="transmembrane region" description="Helical" evidence="5">
    <location>
        <begin position="459"/>
        <end position="483"/>
    </location>
</feature>
<feature type="transmembrane region" description="Helical" evidence="5">
    <location>
        <begin position="322"/>
        <end position="344"/>
    </location>
</feature>
<comment type="subcellular location">
    <subcellularLocation>
        <location evidence="1">Membrane</location>
        <topology evidence="1">Multi-pass membrane protein</topology>
    </subcellularLocation>
</comment>
<dbReference type="InterPro" id="IPR049452">
    <property type="entry name" value="Anoctamin_TM"/>
</dbReference>
<dbReference type="PANTHER" id="PTHR12308:SF73">
    <property type="entry name" value="ANOCTAMIN"/>
    <property type="match status" value="1"/>
</dbReference>
<keyword evidence="4 5" id="KW-0472">Membrane</keyword>
<dbReference type="Pfam" id="PF04547">
    <property type="entry name" value="Anoctamin"/>
    <property type="match status" value="1"/>
</dbReference>
<dbReference type="InterPro" id="IPR007632">
    <property type="entry name" value="Anoctamin"/>
</dbReference>
<feature type="transmembrane region" description="Helical" evidence="5">
    <location>
        <begin position="524"/>
        <end position="550"/>
    </location>
</feature>
<gene>
    <name evidence="7" type="primary">Ano10</name>
    <name evidence="7" type="ORF">SNAT2548_LOCUS849</name>
</gene>
<feature type="transmembrane region" description="Helical" evidence="5">
    <location>
        <begin position="364"/>
        <end position="388"/>
    </location>
</feature>
<evidence type="ECO:0000256" key="1">
    <source>
        <dbReference type="ARBA" id="ARBA00004141"/>
    </source>
</evidence>
<accession>A0A812GT90</accession>
<reference evidence="7" key="1">
    <citation type="submission" date="2021-02" db="EMBL/GenBank/DDBJ databases">
        <authorList>
            <person name="Dougan E. K."/>
            <person name="Rhodes N."/>
            <person name="Thang M."/>
            <person name="Chan C."/>
        </authorList>
    </citation>
    <scope>NUCLEOTIDE SEQUENCE</scope>
</reference>
<feature type="domain" description="Anoctamin transmembrane" evidence="6">
    <location>
        <begin position="215"/>
        <end position="636"/>
    </location>
</feature>
<dbReference type="AlphaFoldDB" id="A0A812GT90"/>
<evidence type="ECO:0000256" key="5">
    <source>
        <dbReference type="SAM" id="Phobius"/>
    </source>
</evidence>
<evidence type="ECO:0000259" key="6">
    <source>
        <dbReference type="Pfam" id="PF04547"/>
    </source>
</evidence>
<evidence type="ECO:0000313" key="8">
    <source>
        <dbReference type="Proteomes" id="UP000604046"/>
    </source>
</evidence>